<reference evidence="22 23" key="1">
    <citation type="submission" date="2014-04" db="EMBL/GenBank/DDBJ databases">
        <title>Draft genome sequence of Photobacterium halotolerans S2753: a solonamide, ngercheumicin and holomycin producer.</title>
        <authorList>
            <person name="Machado H.R."/>
            <person name="Gram L."/>
        </authorList>
    </citation>
    <scope>NUCLEOTIDE SEQUENCE [LARGE SCALE GENOMIC DNA]</scope>
    <source>
        <strain evidence="22 23">S2753</strain>
    </source>
</reference>
<dbReference type="GO" id="GO:0051301">
    <property type="term" value="P:cell division"/>
    <property type="evidence" value="ECO:0007669"/>
    <property type="project" value="UniProtKB-KW"/>
</dbReference>
<dbReference type="Proteomes" id="UP000027192">
    <property type="component" value="Unassembled WGS sequence"/>
</dbReference>
<dbReference type="AlphaFoldDB" id="A0A066RQJ9"/>
<dbReference type="GO" id="GO:0009252">
    <property type="term" value="P:peptidoglycan biosynthetic process"/>
    <property type="evidence" value="ECO:0007669"/>
    <property type="project" value="UniProtKB-UniRule"/>
</dbReference>
<dbReference type="InterPro" id="IPR011601">
    <property type="entry name" value="MurB_C"/>
</dbReference>
<keyword evidence="15 20" id="KW-0560">Oxidoreductase</keyword>
<dbReference type="SUPFAM" id="SSF56176">
    <property type="entry name" value="FAD-binding/transporter-associated domain-like"/>
    <property type="match status" value="1"/>
</dbReference>
<dbReference type="PANTHER" id="PTHR21071:SF4">
    <property type="entry name" value="UDP-N-ACETYLENOLPYRUVOYLGLUCOSAMINE REDUCTASE"/>
    <property type="match status" value="1"/>
</dbReference>
<dbReference type="HAMAP" id="MF_00037">
    <property type="entry name" value="MurB"/>
    <property type="match status" value="1"/>
</dbReference>
<keyword evidence="12 20" id="KW-0521">NADP</keyword>
<evidence type="ECO:0000256" key="3">
    <source>
        <dbReference type="ARBA" id="ARBA00004496"/>
    </source>
</evidence>
<evidence type="ECO:0000256" key="17">
    <source>
        <dbReference type="ARBA" id="ARBA00023316"/>
    </source>
</evidence>
<dbReference type="InterPro" id="IPR036318">
    <property type="entry name" value="FAD-bd_PCMH-like_sf"/>
</dbReference>
<evidence type="ECO:0000256" key="9">
    <source>
        <dbReference type="ARBA" id="ARBA00022618"/>
    </source>
</evidence>
<keyword evidence="11 20" id="KW-0274">FAD</keyword>
<dbReference type="Gene3D" id="3.90.78.10">
    <property type="entry name" value="UDP-N-acetylenolpyruvoylglucosamine reductase, C-terminal domain"/>
    <property type="match status" value="1"/>
</dbReference>
<dbReference type="NCBIfam" id="NF000755">
    <property type="entry name" value="PRK00046.1"/>
    <property type="match status" value="1"/>
</dbReference>
<evidence type="ECO:0000313" key="22">
    <source>
        <dbReference type="EMBL" id="KDM89653.1"/>
    </source>
</evidence>
<dbReference type="EC" id="1.3.1.98" evidence="6 20"/>
<comment type="cofactor">
    <cofactor evidence="1 20">
        <name>FAD</name>
        <dbReference type="ChEBI" id="CHEBI:57692"/>
    </cofactor>
</comment>
<dbReference type="InterPro" id="IPR016167">
    <property type="entry name" value="FAD-bd_PCMH_sub1"/>
</dbReference>
<dbReference type="PANTHER" id="PTHR21071">
    <property type="entry name" value="UDP-N-ACETYLENOLPYRUVOYLGLUCOSAMINE REDUCTASE"/>
    <property type="match status" value="1"/>
</dbReference>
<dbReference type="GO" id="GO:0071555">
    <property type="term" value="P:cell wall organization"/>
    <property type="evidence" value="ECO:0007669"/>
    <property type="project" value="UniProtKB-KW"/>
</dbReference>
<keyword evidence="16 20" id="KW-0131">Cell cycle</keyword>
<evidence type="ECO:0000259" key="21">
    <source>
        <dbReference type="PROSITE" id="PS51387"/>
    </source>
</evidence>
<dbReference type="Pfam" id="PF02873">
    <property type="entry name" value="MurB_C"/>
    <property type="match status" value="1"/>
</dbReference>
<evidence type="ECO:0000256" key="13">
    <source>
        <dbReference type="ARBA" id="ARBA00022960"/>
    </source>
</evidence>
<dbReference type="OrthoDB" id="9804753at2"/>
<accession>A0A066RQJ9</accession>
<dbReference type="STRING" id="1654360.EA58_21385"/>
<keyword evidence="10 20" id="KW-0285">Flavoprotein</keyword>
<feature type="active site" description="Proton donor" evidence="20">
    <location>
        <position position="233"/>
    </location>
</feature>
<dbReference type="PROSITE" id="PS51387">
    <property type="entry name" value="FAD_PCMH"/>
    <property type="match status" value="1"/>
</dbReference>
<evidence type="ECO:0000256" key="4">
    <source>
        <dbReference type="ARBA" id="ARBA00004752"/>
    </source>
</evidence>
<dbReference type="NCBIfam" id="TIGR00179">
    <property type="entry name" value="murB"/>
    <property type="match status" value="1"/>
</dbReference>
<organism evidence="22 23">
    <name type="scientific">Photobacterium galatheae</name>
    <dbReference type="NCBI Taxonomy" id="1654360"/>
    <lineage>
        <taxon>Bacteria</taxon>
        <taxon>Pseudomonadati</taxon>
        <taxon>Pseudomonadota</taxon>
        <taxon>Gammaproteobacteria</taxon>
        <taxon>Vibrionales</taxon>
        <taxon>Vibrionaceae</taxon>
        <taxon>Photobacterium</taxon>
    </lineage>
</organism>
<evidence type="ECO:0000256" key="8">
    <source>
        <dbReference type="ARBA" id="ARBA00022490"/>
    </source>
</evidence>
<evidence type="ECO:0000256" key="20">
    <source>
        <dbReference type="HAMAP-Rule" id="MF_00037"/>
    </source>
</evidence>
<dbReference type="Gene3D" id="3.30.43.10">
    <property type="entry name" value="Uridine Diphospho-n-acetylenolpyruvylglucosamine Reductase, domain 2"/>
    <property type="match status" value="1"/>
</dbReference>
<dbReference type="GO" id="GO:0008762">
    <property type="term" value="F:UDP-N-acetylmuramate dehydrogenase activity"/>
    <property type="evidence" value="ECO:0007669"/>
    <property type="project" value="UniProtKB-UniRule"/>
</dbReference>
<dbReference type="InterPro" id="IPR016169">
    <property type="entry name" value="FAD-bd_PCMH_sub2"/>
</dbReference>
<dbReference type="InterPro" id="IPR016166">
    <property type="entry name" value="FAD-bd_PCMH"/>
</dbReference>
<comment type="similarity">
    <text evidence="5 20">Belongs to the MurB family.</text>
</comment>
<evidence type="ECO:0000313" key="23">
    <source>
        <dbReference type="Proteomes" id="UP000027192"/>
    </source>
</evidence>
<feature type="domain" description="FAD-binding PCMH-type" evidence="21">
    <location>
        <begin position="17"/>
        <end position="187"/>
    </location>
</feature>
<evidence type="ECO:0000256" key="7">
    <source>
        <dbReference type="ARBA" id="ARBA00015188"/>
    </source>
</evidence>
<keyword evidence="13 20" id="KW-0133">Cell shape</keyword>
<dbReference type="EMBL" id="JMIB01000050">
    <property type="protein sequence ID" value="KDM89653.1"/>
    <property type="molecule type" value="Genomic_DNA"/>
</dbReference>
<protein>
    <recommendedName>
        <fullName evidence="7 20">UDP-N-acetylenolpyruvoylglucosamine reductase</fullName>
        <ecNumber evidence="6 20">1.3.1.98</ecNumber>
    </recommendedName>
    <alternativeName>
        <fullName evidence="18 20">UDP-N-acetylmuramate dehydrogenase</fullName>
    </alternativeName>
</protein>
<dbReference type="InterPro" id="IPR003170">
    <property type="entry name" value="MurB"/>
</dbReference>
<name>A0A066RQJ9_9GAMM</name>
<evidence type="ECO:0000256" key="1">
    <source>
        <dbReference type="ARBA" id="ARBA00001974"/>
    </source>
</evidence>
<feature type="active site" evidence="20">
    <location>
        <position position="329"/>
    </location>
</feature>
<keyword evidence="8 20" id="KW-0963">Cytoplasm</keyword>
<keyword evidence="9 20" id="KW-0132">Cell division</keyword>
<dbReference type="SUPFAM" id="SSF56194">
    <property type="entry name" value="Uridine diphospho-N-Acetylenolpyruvylglucosamine reductase, MurB, C-terminal domain"/>
    <property type="match status" value="1"/>
</dbReference>
<evidence type="ECO:0000256" key="19">
    <source>
        <dbReference type="ARBA" id="ARBA00048914"/>
    </source>
</evidence>
<dbReference type="GO" id="GO:0005829">
    <property type="term" value="C:cytosol"/>
    <property type="evidence" value="ECO:0007669"/>
    <property type="project" value="TreeGrafter"/>
</dbReference>
<keyword evidence="14 20" id="KW-0573">Peptidoglycan synthesis</keyword>
<proteinExistence type="inferred from homology"/>
<comment type="subcellular location">
    <subcellularLocation>
        <location evidence="3 20">Cytoplasm</location>
    </subcellularLocation>
</comment>
<dbReference type="GO" id="GO:0071949">
    <property type="term" value="F:FAD binding"/>
    <property type="evidence" value="ECO:0007669"/>
    <property type="project" value="InterPro"/>
</dbReference>
<dbReference type="InterPro" id="IPR036635">
    <property type="entry name" value="MurB_C_sf"/>
</dbReference>
<evidence type="ECO:0000256" key="18">
    <source>
        <dbReference type="ARBA" id="ARBA00031026"/>
    </source>
</evidence>
<comment type="catalytic activity">
    <reaction evidence="19 20">
        <text>UDP-N-acetyl-alpha-D-muramate + NADP(+) = UDP-N-acetyl-3-O-(1-carboxyvinyl)-alpha-D-glucosamine + NADPH + H(+)</text>
        <dbReference type="Rhea" id="RHEA:12248"/>
        <dbReference type="ChEBI" id="CHEBI:15378"/>
        <dbReference type="ChEBI" id="CHEBI:57783"/>
        <dbReference type="ChEBI" id="CHEBI:58349"/>
        <dbReference type="ChEBI" id="CHEBI:68483"/>
        <dbReference type="ChEBI" id="CHEBI:70757"/>
        <dbReference type="EC" id="1.3.1.98"/>
    </reaction>
</comment>
<evidence type="ECO:0000256" key="5">
    <source>
        <dbReference type="ARBA" id="ARBA00010485"/>
    </source>
</evidence>
<evidence type="ECO:0000256" key="10">
    <source>
        <dbReference type="ARBA" id="ARBA00022630"/>
    </source>
</evidence>
<dbReference type="RefSeq" id="WP_036757391.1">
    <property type="nucleotide sequence ID" value="NZ_JAGSGC010000031.1"/>
</dbReference>
<evidence type="ECO:0000256" key="15">
    <source>
        <dbReference type="ARBA" id="ARBA00023002"/>
    </source>
</evidence>
<dbReference type="Pfam" id="PF01565">
    <property type="entry name" value="FAD_binding_4"/>
    <property type="match status" value="1"/>
</dbReference>
<evidence type="ECO:0000256" key="14">
    <source>
        <dbReference type="ARBA" id="ARBA00022984"/>
    </source>
</evidence>
<dbReference type="NCBIfam" id="NF010478">
    <property type="entry name" value="PRK13903.1"/>
    <property type="match status" value="1"/>
</dbReference>
<feature type="active site" evidence="20">
    <location>
        <position position="163"/>
    </location>
</feature>
<comment type="function">
    <text evidence="2 20">Cell wall formation.</text>
</comment>
<evidence type="ECO:0000256" key="16">
    <source>
        <dbReference type="ARBA" id="ARBA00023306"/>
    </source>
</evidence>
<comment type="pathway">
    <text evidence="4 20">Cell wall biogenesis; peptidoglycan biosynthesis.</text>
</comment>
<dbReference type="InterPro" id="IPR006094">
    <property type="entry name" value="Oxid_FAD_bind_N"/>
</dbReference>
<sequence length="346" mass="37727">MEVLHSHSLAQLHTFGIQVQASRMAAVSTADELKLLLSNERLNTPPPLIIGQGSNLLFCSDFQGAVILNRIMGVVVSETDYAYHLHVGAGENWHQLVCWTVEQGMPGLENLALIPGCVGSAPIQNIGAYGVELQDVCEYVEVMDRHLGEVQRLSADDCCFGYRDSIFKHALKDTHIIIAVGIRLSKDWLPKTTYGPLANLNPETVTAKEILAQVCAIRRAKLPDPAQLGNAGSFFKNPIVPQEKYQQLSAVFPGLPSYPAQHGHYKLAAGWLIDQCGLKGYQIGGAAVHKEQALVIVNTGSATSEDVLRLARHIVDTVACKFGVRLEHEVRFMGANGETTLDEVMP</sequence>
<keyword evidence="23" id="KW-1185">Reference proteome</keyword>
<dbReference type="UniPathway" id="UPA00219"/>
<evidence type="ECO:0000256" key="11">
    <source>
        <dbReference type="ARBA" id="ARBA00022827"/>
    </source>
</evidence>
<comment type="caution">
    <text evidence="22">The sequence shown here is derived from an EMBL/GenBank/DDBJ whole genome shotgun (WGS) entry which is preliminary data.</text>
</comment>
<dbReference type="Gene3D" id="3.30.465.10">
    <property type="match status" value="1"/>
</dbReference>
<evidence type="ECO:0000256" key="6">
    <source>
        <dbReference type="ARBA" id="ARBA00012518"/>
    </source>
</evidence>
<evidence type="ECO:0000256" key="12">
    <source>
        <dbReference type="ARBA" id="ARBA00022857"/>
    </source>
</evidence>
<keyword evidence="17 20" id="KW-0961">Cell wall biogenesis/degradation</keyword>
<evidence type="ECO:0000256" key="2">
    <source>
        <dbReference type="ARBA" id="ARBA00003921"/>
    </source>
</evidence>
<dbReference type="GO" id="GO:0008360">
    <property type="term" value="P:regulation of cell shape"/>
    <property type="evidence" value="ECO:0007669"/>
    <property type="project" value="UniProtKB-KW"/>
</dbReference>
<gene>
    <name evidence="20" type="primary">murB</name>
    <name evidence="22" type="ORF">EA58_21385</name>
</gene>